<name>A0ABW0BMT1_9ACTN</name>
<comment type="caution">
    <text evidence="2">The sequence shown here is derived from an EMBL/GenBank/DDBJ whole genome shotgun (WGS) entry which is preliminary data.</text>
</comment>
<feature type="region of interest" description="Disordered" evidence="1">
    <location>
        <begin position="52"/>
        <end position="79"/>
    </location>
</feature>
<gene>
    <name evidence="2" type="ORF">ACFPGP_16130</name>
</gene>
<dbReference type="Proteomes" id="UP001596087">
    <property type="component" value="Unassembled WGS sequence"/>
</dbReference>
<evidence type="ECO:0000313" key="2">
    <source>
        <dbReference type="EMBL" id="MFC5178207.1"/>
    </source>
</evidence>
<evidence type="ECO:0000256" key="1">
    <source>
        <dbReference type="SAM" id="MobiDB-lite"/>
    </source>
</evidence>
<organism evidence="2 3">
    <name type="scientific">Nocardioides taihuensis</name>
    <dbReference type="NCBI Taxonomy" id="1835606"/>
    <lineage>
        <taxon>Bacteria</taxon>
        <taxon>Bacillati</taxon>
        <taxon>Actinomycetota</taxon>
        <taxon>Actinomycetes</taxon>
        <taxon>Propionibacteriales</taxon>
        <taxon>Nocardioidaceae</taxon>
        <taxon>Nocardioides</taxon>
    </lineage>
</organism>
<protein>
    <submittedName>
        <fullName evidence="2">Uncharacterized protein</fullName>
    </submittedName>
</protein>
<dbReference type="RefSeq" id="WP_378591790.1">
    <property type="nucleotide sequence ID" value="NZ_JBHSKD010000021.1"/>
</dbReference>
<evidence type="ECO:0000313" key="3">
    <source>
        <dbReference type="Proteomes" id="UP001596087"/>
    </source>
</evidence>
<sequence>MTRFVWVTDQNGEHCAATVVGVGKTARPEAVQVTFRLPNGDTHKATMRPDAVMREGDPWGPGGKFIESGLKPVKGRAKA</sequence>
<proteinExistence type="predicted"/>
<reference evidence="3" key="1">
    <citation type="journal article" date="2019" name="Int. J. Syst. Evol. Microbiol.">
        <title>The Global Catalogue of Microorganisms (GCM) 10K type strain sequencing project: providing services to taxonomists for standard genome sequencing and annotation.</title>
        <authorList>
            <consortium name="The Broad Institute Genomics Platform"/>
            <consortium name="The Broad Institute Genome Sequencing Center for Infectious Disease"/>
            <person name="Wu L."/>
            <person name="Ma J."/>
        </authorList>
    </citation>
    <scope>NUCLEOTIDE SEQUENCE [LARGE SCALE GENOMIC DNA]</scope>
    <source>
        <strain evidence="3">DFY41</strain>
    </source>
</reference>
<dbReference type="EMBL" id="JBHSKD010000021">
    <property type="protein sequence ID" value="MFC5178207.1"/>
    <property type="molecule type" value="Genomic_DNA"/>
</dbReference>
<accession>A0ABW0BMT1</accession>
<keyword evidence="3" id="KW-1185">Reference proteome</keyword>